<dbReference type="InterPro" id="IPR011009">
    <property type="entry name" value="Kinase-like_dom_sf"/>
</dbReference>
<evidence type="ECO:0000256" key="6">
    <source>
        <dbReference type="ARBA" id="ARBA00022840"/>
    </source>
</evidence>
<dbReference type="RefSeq" id="XP_001015097.2">
    <property type="nucleotide sequence ID" value="XM_001015097.2"/>
</dbReference>
<keyword evidence="3" id="KW-0808">Transferase</keyword>
<comment type="catalytic activity">
    <reaction evidence="7">
        <text>L-threonyl-[protein] + ATP = O-phospho-L-threonyl-[protein] + ADP + H(+)</text>
        <dbReference type="Rhea" id="RHEA:46608"/>
        <dbReference type="Rhea" id="RHEA-COMP:11060"/>
        <dbReference type="Rhea" id="RHEA-COMP:11605"/>
        <dbReference type="ChEBI" id="CHEBI:15378"/>
        <dbReference type="ChEBI" id="CHEBI:30013"/>
        <dbReference type="ChEBI" id="CHEBI:30616"/>
        <dbReference type="ChEBI" id="CHEBI:61977"/>
        <dbReference type="ChEBI" id="CHEBI:456216"/>
        <dbReference type="EC" id="2.7.11.22"/>
    </reaction>
</comment>
<dbReference type="FunFam" id="3.30.200.20:FF:000049">
    <property type="entry name" value="cyclin-dependent kinase-like 1 isoform X1"/>
    <property type="match status" value="1"/>
</dbReference>
<name>Q23EA1_TETTS</name>
<evidence type="ECO:0000256" key="3">
    <source>
        <dbReference type="ARBA" id="ARBA00022679"/>
    </source>
</evidence>
<accession>Q23EA1</accession>
<dbReference type="GO" id="GO:0005524">
    <property type="term" value="F:ATP binding"/>
    <property type="evidence" value="ECO:0007669"/>
    <property type="project" value="UniProtKB-KW"/>
</dbReference>
<dbReference type="EC" id="2.7.11.22" evidence="1"/>
<keyword evidence="4" id="KW-0547">Nucleotide-binding</keyword>
<evidence type="ECO:0000256" key="7">
    <source>
        <dbReference type="ARBA" id="ARBA00047811"/>
    </source>
</evidence>
<dbReference type="PROSITE" id="PS00108">
    <property type="entry name" value="PROTEIN_KINASE_ST"/>
    <property type="match status" value="1"/>
</dbReference>
<keyword evidence="11" id="KW-1185">Reference proteome</keyword>
<dbReference type="GO" id="GO:0004693">
    <property type="term" value="F:cyclin-dependent protein serine/threonine kinase activity"/>
    <property type="evidence" value="ECO:0007669"/>
    <property type="project" value="UniProtKB-EC"/>
</dbReference>
<proteinExistence type="predicted"/>
<evidence type="ECO:0000256" key="8">
    <source>
        <dbReference type="ARBA" id="ARBA00048367"/>
    </source>
</evidence>
<dbReference type="InterPro" id="IPR050117">
    <property type="entry name" value="MAPK"/>
</dbReference>
<evidence type="ECO:0000256" key="4">
    <source>
        <dbReference type="ARBA" id="ARBA00022741"/>
    </source>
</evidence>
<evidence type="ECO:0000259" key="9">
    <source>
        <dbReference type="PROSITE" id="PS50011"/>
    </source>
</evidence>
<dbReference type="GeneID" id="7839537"/>
<dbReference type="HOGENOM" id="CLU_000288_181_1_1"/>
<keyword evidence="5 10" id="KW-0418">Kinase</keyword>
<dbReference type="SMART" id="SM00220">
    <property type="entry name" value="S_TKc"/>
    <property type="match status" value="1"/>
</dbReference>
<organism evidence="10 11">
    <name type="scientific">Tetrahymena thermophila (strain SB210)</name>
    <dbReference type="NCBI Taxonomy" id="312017"/>
    <lineage>
        <taxon>Eukaryota</taxon>
        <taxon>Sar</taxon>
        <taxon>Alveolata</taxon>
        <taxon>Ciliophora</taxon>
        <taxon>Intramacronucleata</taxon>
        <taxon>Oligohymenophorea</taxon>
        <taxon>Hymenostomatida</taxon>
        <taxon>Tetrahymenina</taxon>
        <taxon>Tetrahymenidae</taxon>
        <taxon>Tetrahymena</taxon>
    </lineage>
</organism>
<dbReference type="PANTHER" id="PTHR24055">
    <property type="entry name" value="MITOGEN-ACTIVATED PROTEIN KINASE"/>
    <property type="match status" value="1"/>
</dbReference>
<dbReference type="KEGG" id="tet:TTHERM_00717780"/>
<feature type="domain" description="Protein kinase" evidence="9">
    <location>
        <begin position="4"/>
        <end position="290"/>
    </location>
</feature>
<dbReference type="OrthoDB" id="548217at2759"/>
<dbReference type="Gene3D" id="1.10.510.10">
    <property type="entry name" value="Transferase(Phosphotransferase) domain 1"/>
    <property type="match status" value="1"/>
</dbReference>
<keyword evidence="2" id="KW-0723">Serine/threonine-protein kinase</keyword>
<reference evidence="11" key="1">
    <citation type="journal article" date="2006" name="PLoS Biol.">
        <title>Macronuclear genome sequence of the ciliate Tetrahymena thermophila, a model eukaryote.</title>
        <authorList>
            <person name="Eisen J.A."/>
            <person name="Coyne R.S."/>
            <person name="Wu M."/>
            <person name="Wu D."/>
            <person name="Thiagarajan M."/>
            <person name="Wortman J.R."/>
            <person name="Badger J.H."/>
            <person name="Ren Q."/>
            <person name="Amedeo P."/>
            <person name="Jones K.M."/>
            <person name="Tallon L.J."/>
            <person name="Delcher A.L."/>
            <person name="Salzberg S.L."/>
            <person name="Silva J.C."/>
            <person name="Haas B.J."/>
            <person name="Majoros W.H."/>
            <person name="Farzad M."/>
            <person name="Carlton J.M."/>
            <person name="Smith R.K. Jr."/>
            <person name="Garg J."/>
            <person name="Pearlman R.E."/>
            <person name="Karrer K.M."/>
            <person name="Sun L."/>
            <person name="Manning G."/>
            <person name="Elde N.C."/>
            <person name="Turkewitz A.P."/>
            <person name="Asai D.J."/>
            <person name="Wilkes D.E."/>
            <person name="Wang Y."/>
            <person name="Cai H."/>
            <person name="Collins K."/>
            <person name="Stewart B.A."/>
            <person name="Lee S.R."/>
            <person name="Wilamowska K."/>
            <person name="Weinberg Z."/>
            <person name="Ruzzo W.L."/>
            <person name="Wloga D."/>
            <person name="Gaertig J."/>
            <person name="Frankel J."/>
            <person name="Tsao C.-C."/>
            <person name="Gorovsky M.A."/>
            <person name="Keeling P.J."/>
            <person name="Waller R.F."/>
            <person name="Patron N.J."/>
            <person name="Cherry J.M."/>
            <person name="Stover N.A."/>
            <person name="Krieger C.J."/>
            <person name="del Toro C."/>
            <person name="Ryder H.F."/>
            <person name="Williamson S.C."/>
            <person name="Barbeau R.A."/>
            <person name="Hamilton E.P."/>
            <person name="Orias E."/>
        </authorList>
    </citation>
    <scope>NUCLEOTIDE SEQUENCE [LARGE SCALE GENOMIC DNA]</scope>
    <source>
        <strain evidence="11">SB210</strain>
    </source>
</reference>
<dbReference type="Proteomes" id="UP000009168">
    <property type="component" value="Unassembled WGS sequence"/>
</dbReference>
<keyword evidence="6" id="KW-0067">ATP-binding</keyword>
<evidence type="ECO:0000313" key="11">
    <source>
        <dbReference type="Proteomes" id="UP000009168"/>
    </source>
</evidence>
<dbReference type="InterPro" id="IPR008271">
    <property type="entry name" value="Ser/Thr_kinase_AS"/>
</dbReference>
<evidence type="ECO:0000256" key="2">
    <source>
        <dbReference type="ARBA" id="ARBA00022527"/>
    </source>
</evidence>
<dbReference type="Gene3D" id="3.30.200.20">
    <property type="entry name" value="Phosphorylase Kinase, domain 1"/>
    <property type="match status" value="1"/>
</dbReference>
<dbReference type="InterPro" id="IPR000719">
    <property type="entry name" value="Prot_kinase_dom"/>
</dbReference>
<dbReference type="PROSITE" id="PS50011">
    <property type="entry name" value="PROTEIN_KINASE_DOM"/>
    <property type="match status" value="1"/>
</dbReference>
<dbReference type="InParanoid" id="Q23EA1"/>
<sequence length="600" mass="69293">MNKYEILGVNGEGAYGVVLKCRNKETQEIVAIKKFKETEDDEIAKKNIQREVKMLRQLRHKNIVDLIEAFKRKGRIYLVFEYVEKNLLEVLEEKPTGLDHEVIRIIMYQLLKALHQCHKQDVIHRDVKPENLLVNPYNYELKLCDFGFARTLPSKQGEIITDYVATRWYRAPELLLKYPKYSKPVDIWAVACIMGELIDGQPLFPGQNEIDQLYLIQKTLGPLTPEQKELFIKNPRFIGTKFPEINKPETIERRYLGKLSKKALNIMKLMLKMDPDERITAEEAMKHPYFDGVREQFDKDDNVTKPVSAVTIDLKRENSHLKKMPQTDKQINLSRKVDIIGKTESNDIDEKNNGMVQNNEDHNEYGESYGKQSMKLEKSTKLFGQKSIPTYLQGQQFMQSSVYNYKVSDKNLEEGSFIDQDKNLKKNNQDKSLEKKTAAVIPAQVGDQIKKIPLKKNLSLNKIHKTFYQSVAMKEDDKQYAQFKQTQRDNNIMSQKQVLPSITKKFLIDNGANSNSPTSRTAKLSLGSTSQFTKQTNGQFINPSGSTTNANSTSRLVNDMNFSKFHNLNVIYNTNTYNYNMPLTQKAANNTKKTKPKYQI</sequence>
<gene>
    <name evidence="10" type="ORF">TTHERM_00717780</name>
</gene>
<dbReference type="AlphaFoldDB" id="Q23EA1"/>
<comment type="catalytic activity">
    <reaction evidence="8">
        <text>L-seryl-[protein] + ATP = O-phospho-L-seryl-[protein] + ADP + H(+)</text>
        <dbReference type="Rhea" id="RHEA:17989"/>
        <dbReference type="Rhea" id="RHEA-COMP:9863"/>
        <dbReference type="Rhea" id="RHEA-COMP:11604"/>
        <dbReference type="ChEBI" id="CHEBI:15378"/>
        <dbReference type="ChEBI" id="CHEBI:29999"/>
        <dbReference type="ChEBI" id="CHEBI:30616"/>
        <dbReference type="ChEBI" id="CHEBI:83421"/>
        <dbReference type="ChEBI" id="CHEBI:456216"/>
        <dbReference type="EC" id="2.7.11.22"/>
    </reaction>
</comment>
<dbReference type="FunFam" id="1.10.510.10:FF:000624">
    <property type="entry name" value="Mitogen-activated protein kinase"/>
    <property type="match status" value="1"/>
</dbReference>
<dbReference type="CDD" id="cd07833">
    <property type="entry name" value="STKc_CDKL"/>
    <property type="match status" value="1"/>
</dbReference>
<dbReference type="SUPFAM" id="SSF56112">
    <property type="entry name" value="Protein kinase-like (PK-like)"/>
    <property type="match status" value="1"/>
</dbReference>
<evidence type="ECO:0000256" key="1">
    <source>
        <dbReference type="ARBA" id="ARBA00012425"/>
    </source>
</evidence>
<dbReference type="EMBL" id="GG662649">
    <property type="protein sequence ID" value="EAR94852.2"/>
    <property type="molecule type" value="Genomic_DNA"/>
</dbReference>
<dbReference type="Pfam" id="PF00069">
    <property type="entry name" value="Pkinase"/>
    <property type="match status" value="1"/>
</dbReference>
<evidence type="ECO:0000256" key="5">
    <source>
        <dbReference type="ARBA" id="ARBA00022777"/>
    </source>
</evidence>
<protein>
    <recommendedName>
        <fullName evidence="1">cyclin-dependent kinase</fullName>
        <ecNumber evidence="1">2.7.11.22</ecNumber>
    </recommendedName>
</protein>
<evidence type="ECO:0000313" key="10">
    <source>
        <dbReference type="EMBL" id="EAR94852.2"/>
    </source>
</evidence>